<keyword evidence="1" id="KW-0812">Transmembrane</keyword>
<dbReference type="AlphaFoldDB" id="A0A3D8HEB5"/>
<comment type="caution">
    <text evidence="2">The sequence shown here is derived from an EMBL/GenBank/DDBJ whole genome shotgun (WGS) entry which is preliminary data.</text>
</comment>
<evidence type="ECO:0000313" key="3">
    <source>
        <dbReference type="Proteomes" id="UP000256321"/>
    </source>
</evidence>
<name>A0A3D8HEB5_9BACT</name>
<protein>
    <submittedName>
        <fullName evidence="2">FeoB-associated Cys-rich membrane protein</fullName>
    </submittedName>
</protein>
<gene>
    <name evidence="2" type="ORF">DWU89_09870</name>
</gene>
<evidence type="ECO:0000256" key="1">
    <source>
        <dbReference type="SAM" id="Phobius"/>
    </source>
</evidence>
<dbReference type="EMBL" id="QREV01000019">
    <property type="protein sequence ID" value="RDU49314.1"/>
    <property type="molecule type" value="Genomic_DNA"/>
</dbReference>
<sequence length="56" mass="6271">MWQEIAIIIIGLIVLLYIGRKIYKQLAHPPKAGDPCCGCTGCNLKDVKKIKNQRTC</sequence>
<dbReference type="Proteomes" id="UP000256321">
    <property type="component" value="Unassembled WGS sequence"/>
</dbReference>
<keyword evidence="1" id="KW-1133">Transmembrane helix</keyword>
<keyword evidence="1" id="KW-0472">Membrane</keyword>
<proteinExistence type="predicted"/>
<organism evidence="2 3">
    <name type="scientific">Parabacteroides acidifaciens</name>
    <dbReference type="NCBI Taxonomy" id="2290935"/>
    <lineage>
        <taxon>Bacteria</taxon>
        <taxon>Pseudomonadati</taxon>
        <taxon>Bacteroidota</taxon>
        <taxon>Bacteroidia</taxon>
        <taxon>Bacteroidales</taxon>
        <taxon>Tannerellaceae</taxon>
        <taxon>Parabacteroides</taxon>
    </lineage>
</organism>
<feature type="transmembrane region" description="Helical" evidence="1">
    <location>
        <begin position="6"/>
        <end position="23"/>
    </location>
</feature>
<reference evidence="2 3" key="1">
    <citation type="submission" date="2018-07" db="EMBL/GenBank/DDBJ databases">
        <title>Parabacteroides acidifaciens nov. sp., isolated from human feces.</title>
        <authorList>
            <person name="Wang Y.J."/>
        </authorList>
    </citation>
    <scope>NUCLEOTIDE SEQUENCE [LARGE SCALE GENOMIC DNA]</scope>
    <source>
        <strain evidence="2 3">426-9</strain>
    </source>
</reference>
<evidence type="ECO:0000313" key="2">
    <source>
        <dbReference type="EMBL" id="RDU49314.1"/>
    </source>
</evidence>
<accession>A0A3D8HEB5</accession>